<sequence>MTIPPKVPYTSLEKLFLPFSLPAWLLVAFGYLVIYCLYVALFRAKHHPYTEHIPGIFYTIWTILMGGPGYAARRHSTRLYVISLVLNAFVVRNLYQSALFQYLKSNDVMAANLHTYKDINEAGLSYYLFRTTAKYYEDNPEVNRTIRFITNENTAWYEVMYNISHHLLPGVIPLPLETIFHYVKHHGHRGMVYVSEHTSISFFIAFHFPRMSALQKPFDYLLHQLHAGGFIVKWMSIYRDNRYTWMNSEQDGVPTPLDLHHVSGGFYLWAFCMALAMVVFAVELMLSKVKRV</sequence>
<evidence type="ECO:0000313" key="10">
    <source>
        <dbReference type="Proteomes" id="UP000075901"/>
    </source>
</evidence>
<dbReference type="PANTHER" id="PTHR42643">
    <property type="entry name" value="IONOTROPIC RECEPTOR 20A-RELATED"/>
    <property type="match status" value="1"/>
</dbReference>
<evidence type="ECO:0000256" key="4">
    <source>
        <dbReference type="ARBA" id="ARBA00022989"/>
    </source>
</evidence>
<organism evidence="9 10">
    <name type="scientific">Anopheles maculatus</name>
    <dbReference type="NCBI Taxonomy" id="74869"/>
    <lineage>
        <taxon>Eukaryota</taxon>
        <taxon>Metazoa</taxon>
        <taxon>Ecdysozoa</taxon>
        <taxon>Arthropoda</taxon>
        <taxon>Hexapoda</taxon>
        <taxon>Insecta</taxon>
        <taxon>Pterygota</taxon>
        <taxon>Neoptera</taxon>
        <taxon>Endopterygota</taxon>
        <taxon>Diptera</taxon>
        <taxon>Nematocera</taxon>
        <taxon>Culicoidea</taxon>
        <taxon>Culicidae</taxon>
        <taxon>Anophelinae</taxon>
        <taxon>Anopheles</taxon>
        <taxon>Anopheles maculatus group</taxon>
    </lineage>
</organism>
<keyword evidence="10" id="KW-1185">Reference proteome</keyword>
<keyword evidence="5 8" id="KW-0472">Membrane</keyword>
<dbReference type="PANTHER" id="PTHR42643:SF30">
    <property type="entry name" value="IONOTROPIC RECEPTOR 40A-RELATED"/>
    <property type="match status" value="1"/>
</dbReference>
<evidence type="ECO:0000256" key="1">
    <source>
        <dbReference type="ARBA" id="ARBA00004651"/>
    </source>
</evidence>
<keyword evidence="4 8" id="KW-1133">Transmembrane helix</keyword>
<reference evidence="10" key="1">
    <citation type="submission" date="2013-09" db="EMBL/GenBank/DDBJ databases">
        <title>The Genome Sequence of Anopheles maculatus species B.</title>
        <authorList>
            <consortium name="The Broad Institute Genomics Platform"/>
            <person name="Neafsey D.E."/>
            <person name="Besansky N."/>
            <person name="Howell P."/>
            <person name="Walton C."/>
            <person name="Young S.K."/>
            <person name="Zeng Q."/>
            <person name="Gargeya S."/>
            <person name="Fitzgerald M."/>
            <person name="Haas B."/>
            <person name="Abouelleil A."/>
            <person name="Allen A.W."/>
            <person name="Alvarado L."/>
            <person name="Arachchi H.M."/>
            <person name="Berlin A.M."/>
            <person name="Chapman S.B."/>
            <person name="Gainer-Dewar J."/>
            <person name="Goldberg J."/>
            <person name="Griggs A."/>
            <person name="Gujja S."/>
            <person name="Hansen M."/>
            <person name="Howarth C."/>
            <person name="Imamovic A."/>
            <person name="Ireland A."/>
            <person name="Larimer J."/>
            <person name="McCowan C."/>
            <person name="Murphy C."/>
            <person name="Pearson M."/>
            <person name="Poon T.W."/>
            <person name="Priest M."/>
            <person name="Roberts A."/>
            <person name="Saif S."/>
            <person name="Shea T."/>
            <person name="Sisk P."/>
            <person name="Sykes S."/>
            <person name="Wortman J."/>
            <person name="Nusbaum C."/>
            <person name="Birren B."/>
        </authorList>
    </citation>
    <scope>NUCLEOTIDE SEQUENCE [LARGE SCALE GENOMIC DNA]</scope>
    <source>
        <strain evidence="10">maculatus3</strain>
    </source>
</reference>
<evidence type="ECO:0000256" key="2">
    <source>
        <dbReference type="ARBA" id="ARBA00022475"/>
    </source>
</evidence>
<feature type="transmembrane region" description="Helical" evidence="8">
    <location>
        <begin position="53"/>
        <end position="71"/>
    </location>
</feature>
<evidence type="ECO:0000256" key="8">
    <source>
        <dbReference type="SAM" id="Phobius"/>
    </source>
</evidence>
<keyword evidence="3 8" id="KW-0812">Transmembrane</keyword>
<proteinExistence type="predicted"/>
<keyword evidence="2" id="KW-1003">Cell membrane</keyword>
<dbReference type="AlphaFoldDB" id="A0A182SID4"/>
<dbReference type="Proteomes" id="UP000075901">
    <property type="component" value="Unassembled WGS sequence"/>
</dbReference>
<evidence type="ECO:0000313" key="9">
    <source>
        <dbReference type="EnsemblMetazoa" id="AMAM007399-PA"/>
    </source>
</evidence>
<protein>
    <recommendedName>
        <fullName evidence="11">Ionotropic glutamate receptor C-terminal domain-containing protein</fullName>
    </recommendedName>
</protein>
<keyword evidence="7" id="KW-0325">Glycoprotein</keyword>
<dbReference type="InterPro" id="IPR052192">
    <property type="entry name" value="Insect_Ionotropic_Sensory_Rcpt"/>
</dbReference>
<evidence type="ECO:0000256" key="6">
    <source>
        <dbReference type="ARBA" id="ARBA00023170"/>
    </source>
</evidence>
<evidence type="ECO:0000256" key="5">
    <source>
        <dbReference type="ARBA" id="ARBA00023136"/>
    </source>
</evidence>
<evidence type="ECO:0000256" key="3">
    <source>
        <dbReference type="ARBA" id="ARBA00022692"/>
    </source>
</evidence>
<keyword evidence="6" id="KW-0675">Receptor</keyword>
<evidence type="ECO:0000256" key="7">
    <source>
        <dbReference type="ARBA" id="ARBA00023180"/>
    </source>
</evidence>
<name>A0A182SID4_9DIPT</name>
<feature type="transmembrane region" description="Helical" evidence="8">
    <location>
        <begin position="20"/>
        <end position="41"/>
    </location>
</feature>
<comment type="subcellular location">
    <subcellularLocation>
        <location evidence="1">Cell membrane</location>
        <topology evidence="1">Multi-pass membrane protein</topology>
    </subcellularLocation>
</comment>
<evidence type="ECO:0008006" key="11">
    <source>
        <dbReference type="Google" id="ProtNLM"/>
    </source>
</evidence>
<dbReference type="EnsemblMetazoa" id="AMAM007399-RA">
    <property type="protein sequence ID" value="AMAM007399-PA"/>
    <property type="gene ID" value="AMAM007399"/>
</dbReference>
<dbReference type="VEuPathDB" id="VectorBase:AMAM007399"/>
<accession>A0A182SID4</accession>
<dbReference type="GO" id="GO:0005886">
    <property type="term" value="C:plasma membrane"/>
    <property type="evidence" value="ECO:0007669"/>
    <property type="project" value="UniProtKB-SubCell"/>
</dbReference>
<feature type="transmembrane region" description="Helical" evidence="8">
    <location>
        <begin position="266"/>
        <end position="286"/>
    </location>
</feature>
<dbReference type="Gene3D" id="1.10.287.70">
    <property type="match status" value="1"/>
</dbReference>
<reference evidence="9" key="2">
    <citation type="submission" date="2020-05" db="UniProtKB">
        <authorList>
            <consortium name="EnsemblMetazoa"/>
        </authorList>
    </citation>
    <scope>IDENTIFICATION</scope>
    <source>
        <strain evidence="9">maculatus3</strain>
    </source>
</reference>